<gene>
    <name evidence="1" type="ORF">D9758_007699</name>
</gene>
<organism evidence="1 2">
    <name type="scientific">Tetrapyrgos nigripes</name>
    <dbReference type="NCBI Taxonomy" id="182062"/>
    <lineage>
        <taxon>Eukaryota</taxon>
        <taxon>Fungi</taxon>
        <taxon>Dikarya</taxon>
        <taxon>Basidiomycota</taxon>
        <taxon>Agaricomycotina</taxon>
        <taxon>Agaricomycetes</taxon>
        <taxon>Agaricomycetidae</taxon>
        <taxon>Agaricales</taxon>
        <taxon>Marasmiineae</taxon>
        <taxon>Marasmiaceae</taxon>
        <taxon>Tetrapyrgos</taxon>
    </lineage>
</organism>
<keyword evidence="2" id="KW-1185">Reference proteome</keyword>
<dbReference type="EMBL" id="JAACJM010000049">
    <property type="protein sequence ID" value="KAF5358623.1"/>
    <property type="molecule type" value="Genomic_DNA"/>
</dbReference>
<evidence type="ECO:0000313" key="2">
    <source>
        <dbReference type="Proteomes" id="UP000559256"/>
    </source>
</evidence>
<dbReference type="AlphaFoldDB" id="A0A8H5G5B7"/>
<name>A0A8H5G5B7_9AGAR</name>
<evidence type="ECO:0000313" key="1">
    <source>
        <dbReference type="EMBL" id="KAF5358623.1"/>
    </source>
</evidence>
<reference evidence="1 2" key="1">
    <citation type="journal article" date="2020" name="ISME J.">
        <title>Uncovering the hidden diversity of litter-decomposition mechanisms in mushroom-forming fungi.</title>
        <authorList>
            <person name="Floudas D."/>
            <person name="Bentzer J."/>
            <person name="Ahren D."/>
            <person name="Johansson T."/>
            <person name="Persson P."/>
            <person name="Tunlid A."/>
        </authorList>
    </citation>
    <scope>NUCLEOTIDE SEQUENCE [LARGE SCALE GENOMIC DNA]</scope>
    <source>
        <strain evidence="1 2">CBS 291.85</strain>
    </source>
</reference>
<proteinExistence type="predicted"/>
<dbReference type="Proteomes" id="UP000559256">
    <property type="component" value="Unassembled WGS sequence"/>
</dbReference>
<protein>
    <submittedName>
        <fullName evidence="1">Uncharacterized protein</fullName>
    </submittedName>
</protein>
<accession>A0A8H5G5B7</accession>
<sequence length="65" mass="7022">MPTALLDGNVADLSKKVLGDIVKKMVSSAHFEVEPLRRTAFISCYCDSINKVQGSASSRTSVPHD</sequence>
<comment type="caution">
    <text evidence="1">The sequence shown here is derived from an EMBL/GenBank/DDBJ whole genome shotgun (WGS) entry which is preliminary data.</text>
</comment>